<evidence type="ECO:0000313" key="2">
    <source>
        <dbReference type="EMBL" id="WOO83703.1"/>
    </source>
</evidence>
<feature type="compositionally biased region" description="Low complexity" evidence="1">
    <location>
        <begin position="1622"/>
        <end position="1665"/>
    </location>
</feature>
<feature type="compositionally biased region" description="Polar residues" evidence="1">
    <location>
        <begin position="376"/>
        <end position="386"/>
    </location>
</feature>
<feature type="compositionally biased region" description="Polar residues" evidence="1">
    <location>
        <begin position="1553"/>
        <end position="1568"/>
    </location>
</feature>
<feature type="region of interest" description="Disordered" evidence="1">
    <location>
        <begin position="1584"/>
        <end position="1796"/>
    </location>
</feature>
<feature type="compositionally biased region" description="Basic and acidic residues" evidence="1">
    <location>
        <begin position="774"/>
        <end position="784"/>
    </location>
</feature>
<feature type="region of interest" description="Disordered" evidence="1">
    <location>
        <begin position="428"/>
        <end position="679"/>
    </location>
</feature>
<feature type="compositionally biased region" description="Low complexity" evidence="1">
    <location>
        <begin position="795"/>
        <end position="808"/>
    </location>
</feature>
<feature type="region of interest" description="Disordered" evidence="1">
    <location>
        <begin position="1"/>
        <end position="32"/>
    </location>
</feature>
<feature type="region of interest" description="Disordered" evidence="1">
    <location>
        <begin position="89"/>
        <end position="412"/>
    </location>
</feature>
<dbReference type="PANTHER" id="PTHR37988:SF1">
    <property type="entry name" value="UPF0592 MEMBRANE PROTEIN C7D4.03C"/>
    <property type="match status" value="1"/>
</dbReference>
<keyword evidence="3" id="KW-1185">Reference proteome</keyword>
<feature type="compositionally biased region" description="Low complexity" evidence="1">
    <location>
        <begin position="851"/>
        <end position="862"/>
    </location>
</feature>
<feature type="compositionally biased region" description="Polar residues" evidence="1">
    <location>
        <begin position="237"/>
        <end position="246"/>
    </location>
</feature>
<feature type="compositionally biased region" description="Basic and acidic residues" evidence="1">
    <location>
        <begin position="277"/>
        <end position="292"/>
    </location>
</feature>
<feature type="compositionally biased region" description="Low complexity" evidence="1">
    <location>
        <begin position="1673"/>
        <end position="1706"/>
    </location>
</feature>
<feature type="compositionally biased region" description="Basic and acidic residues" evidence="1">
    <location>
        <begin position="1531"/>
        <end position="1542"/>
    </location>
</feature>
<dbReference type="Proteomes" id="UP000827549">
    <property type="component" value="Chromosome 5"/>
</dbReference>
<feature type="compositionally biased region" description="Polar residues" evidence="1">
    <location>
        <begin position="293"/>
        <end position="304"/>
    </location>
</feature>
<feature type="compositionally biased region" description="Low complexity" evidence="1">
    <location>
        <begin position="179"/>
        <end position="196"/>
    </location>
</feature>
<feature type="compositionally biased region" description="Polar residues" evidence="1">
    <location>
        <begin position="1765"/>
        <end position="1787"/>
    </location>
</feature>
<proteinExistence type="predicted"/>
<feature type="compositionally biased region" description="Polar residues" evidence="1">
    <location>
        <begin position="809"/>
        <end position="844"/>
    </location>
</feature>
<evidence type="ECO:0000313" key="3">
    <source>
        <dbReference type="Proteomes" id="UP000827549"/>
    </source>
</evidence>
<dbReference type="EMBL" id="CP086718">
    <property type="protein sequence ID" value="WOO83703.1"/>
    <property type="molecule type" value="Genomic_DNA"/>
</dbReference>
<feature type="compositionally biased region" description="Low complexity" evidence="1">
    <location>
        <begin position="723"/>
        <end position="738"/>
    </location>
</feature>
<name>A0AAF0YBG1_9TREE</name>
<feature type="compositionally biased region" description="Basic and acidic residues" evidence="1">
    <location>
        <begin position="1601"/>
        <end position="1615"/>
    </location>
</feature>
<dbReference type="PANTHER" id="PTHR37988">
    <property type="entry name" value="UPF0592 MEMBRANE PROTEIN C7D4.03C"/>
    <property type="match status" value="1"/>
</dbReference>
<gene>
    <name evidence="2" type="primary">SPAC7D4.03c</name>
    <name evidence="2" type="ORF">LOC62_05G007225</name>
</gene>
<feature type="compositionally biased region" description="Polar residues" evidence="1">
    <location>
        <begin position="89"/>
        <end position="135"/>
    </location>
</feature>
<dbReference type="RefSeq" id="XP_062629729.1">
    <property type="nucleotide sequence ID" value="XM_062773745.1"/>
</dbReference>
<feature type="compositionally biased region" description="Low complexity" evidence="1">
    <location>
        <begin position="136"/>
        <end position="164"/>
    </location>
</feature>
<dbReference type="InterPro" id="IPR013887">
    <property type="entry name" value="UPF0592"/>
</dbReference>
<organism evidence="2 3">
    <name type="scientific">Vanrija pseudolonga</name>
    <dbReference type="NCBI Taxonomy" id="143232"/>
    <lineage>
        <taxon>Eukaryota</taxon>
        <taxon>Fungi</taxon>
        <taxon>Dikarya</taxon>
        <taxon>Basidiomycota</taxon>
        <taxon>Agaricomycotina</taxon>
        <taxon>Tremellomycetes</taxon>
        <taxon>Trichosporonales</taxon>
        <taxon>Trichosporonaceae</taxon>
        <taxon>Vanrija</taxon>
    </lineage>
</organism>
<feature type="compositionally biased region" description="Polar residues" evidence="1">
    <location>
        <begin position="505"/>
        <end position="514"/>
    </location>
</feature>
<feature type="compositionally biased region" description="Low complexity" evidence="1">
    <location>
        <begin position="639"/>
        <end position="650"/>
    </location>
</feature>
<feature type="compositionally biased region" description="Low complexity" evidence="1">
    <location>
        <begin position="515"/>
        <end position="529"/>
    </location>
</feature>
<dbReference type="GeneID" id="87810398"/>
<feature type="region of interest" description="Disordered" evidence="1">
    <location>
        <begin position="701"/>
        <end position="880"/>
    </location>
</feature>
<sequence>MSTAPAVPARRNASGPSASSRPCPPSRSSRRILSGGQQVELGGGAGILGTAISDEHAYALQAQTLARGASPVSAASAASSVHSYNLYSSPAGSLFSTPSPTETGSAKGSIKSVTTPKAPTGATQPGSVSNQANTWGGSVAGSSRSIASSTNTASSSSTTHSGGALRTPQHSKQLDHASSRQTTATSSTSPTASKSAAYRDVRSSNDSRNTTVRSIDKVRTDPPPPLPLMAQGPLPETPSSSASNSPDKPFSSAASRVKPRTKKSPPAPIHTGGTDADAEHRSREWARIDEFGNHTSPTQRNMPHTINHAGLPPPVPSKSPAKQPQVEHRPVETSSTSTDYGSKRGRRSADMLRSLTPTGLGGGRKTPTPLEPQEYSPVQSTSSRPFGTTRAAPDPPKQPSLRMRRSADLLRRPSTELLNFGFRDSAAKEAAKEQKALQQRSLGVSAGEAVAADGRRTPVLSLKKSSGALRALFRGKPKDAQQAQDVPDMPAPPRASISDLFRPTPTLSTPSTNVSTLSSRSRTPSSPGGALPNDRKTFPVPPHLQRSASDTGPASPPRVRGKSTPRALAPSRELPPVPSPEGSPRSFNSYDQSPVNALLNATPVTATPELPQPSVSPSGSDGARSTGSASTVRQVAEVSSSSSRQQSSPQWTPSKESPADWSPTPSPGPEEENDWSPIKPSRSLHLLQLPDLDLSFDMGFDAINLSSPTTPRKVSPRSRRSSLDVSSPSTQSPTRSRSINNDRLQPPRTEAERALRAERRRSQSFDGPGSGQEDPWRAHAHDESWVTPQMMKLFSPSSSSAPLLSASSELNTSAPDFKSSTTSLGPALSVSDTDSASTHPSGRSSGHERTPSGSSSTHETSSPSPPRTPEDAHSAFMGLPPYGTDKAAVLEPPIELGAPLVVLGAPFTPTPAPTAVPVPPKDEAPVIAAPVAPLPPAPPVLKKTRARIDNPAKPPKESLDPTEPAQLPPMKAPFKARETARALVHQAAPIIPDPSISTPAITHELEHALDNFRYPMQGGGAERSIIIRNELLPLLAEVDKRTYDERDEKSNRELRDVCFEWADALLFELRVEQPANERGACLEGLASILESSCLSAAALDVSRMHTDAFVQLTMRVMNFVMDKLGAKGVFHNTLLFSGRFLAFAFFRVPHVGAQLTGVLHPPRGALMRFTRPVLAGQTNIPAEARPTYPAHLQSLCFDNSTAYTRRLTTHVPVFETAAEKEAFHFQPGNWLRRWQSDDSELFPAFYRSYHRQLALYLAPVVEYYQAQGKPVPAYVLLRAPGYAHLATIFAKKCHSYILGSVNAVTTSSSAQQFDATESAGFRSSSKPAVLETANRRLVETLWTFTSSLVMIPCADGRVLECEGTQLWGDMIDVWTKSLITKTSLYAPKGVFCLFDLLDGVVDPVVVGGTISPLDVPYLIGLVRTILNNAEHALTLVKVIAFVFTHWEILTAKPEDRRELCIDILLQRDLFERLLLFWSQSVRSYVLRLVVFRLGHLHTTEADGHAYNVELESVGLLQTRLDRIKKRYDELEPRPMSEIEEPPRTPTNPGFPRSRSTITMVTDSPQTVSRSEKLMGLGLVPEEKEAAAPKAASWWKRLGGKPAKDGKLAPPKDAKSGKKSKKNSPTATPSPSMSDSSPTLASPLLPPATLHSPHSPHSPNQSSPLSRPAKLDNSPLLAPSPLPSSESSPVPSSNSSSESAPSSTPSSGPSPPRARKAPPPHITTPASSKPEHSALAKAQFAFEFELPTASPRSDTFDPTPAPGSPRRNSQPPSAPTSPHMSHSFSKRSSLLPPPAANALDALGADTLAKLTRNAAIIDPGYPKRLHAYAIRMLAELEDAQKEYDEWWADGGIGKVDGAPPRLAVAWPFHEGED</sequence>
<feature type="compositionally biased region" description="Basic and acidic residues" evidence="1">
    <location>
        <begin position="949"/>
        <end position="959"/>
    </location>
</feature>
<reference evidence="2" key="1">
    <citation type="submission" date="2023-10" db="EMBL/GenBank/DDBJ databases">
        <authorList>
            <person name="Noh H."/>
        </authorList>
    </citation>
    <scope>NUCLEOTIDE SEQUENCE</scope>
    <source>
        <strain evidence="2">DUCC4014</strain>
    </source>
</reference>
<feature type="compositionally biased region" description="Polar residues" evidence="1">
    <location>
        <begin position="613"/>
        <end position="633"/>
    </location>
</feature>
<feature type="compositionally biased region" description="Basic and acidic residues" evidence="1">
    <location>
        <begin position="749"/>
        <end position="763"/>
    </location>
</feature>
<evidence type="ECO:0000256" key="1">
    <source>
        <dbReference type="SAM" id="MobiDB-lite"/>
    </source>
</evidence>
<feature type="compositionally biased region" description="Polar residues" evidence="1">
    <location>
        <begin position="585"/>
        <end position="595"/>
    </location>
</feature>
<feature type="region of interest" description="Disordered" evidence="1">
    <location>
        <begin position="949"/>
        <end position="969"/>
    </location>
</feature>
<dbReference type="Pfam" id="PF08578">
    <property type="entry name" value="DUF1765"/>
    <property type="match status" value="1"/>
</dbReference>
<feature type="region of interest" description="Disordered" evidence="1">
    <location>
        <begin position="1531"/>
        <end position="1569"/>
    </location>
</feature>
<protein>
    <submittedName>
        <fullName evidence="2">UPF0592 membrane protein</fullName>
    </submittedName>
</protein>
<accession>A0AAF0YBG1</accession>